<feature type="domain" description="PucR C-terminal helix-turn-helix" evidence="2">
    <location>
        <begin position="474"/>
        <end position="531"/>
    </location>
</feature>
<protein>
    <submittedName>
        <fullName evidence="4">Sugar diacid regulator</fullName>
    </submittedName>
</protein>
<gene>
    <name evidence="4" type="primary">cdaR</name>
    <name evidence="4" type="ORF">NCTC13184_04184</name>
</gene>
<evidence type="ECO:0000313" key="5">
    <source>
        <dbReference type="Proteomes" id="UP000255082"/>
    </source>
</evidence>
<accession>A0A378WWF1</accession>
<dbReference type="Pfam" id="PF17853">
    <property type="entry name" value="GGDEF_2"/>
    <property type="match status" value="1"/>
</dbReference>
<dbReference type="InterPro" id="IPR041522">
    <property type="entry name" value="CdaR_GGDEF"/>
</dbReference>
<dbReference type="Proteomes" id="UP000255082">
    <property type="component" value="Unassembled WGS sequence"/>
</dbReference>
<proteinExistence type="inferred from homology"/>
<dbReference type="Pfam" id="PF13556">
    <property type="entry name" value="HTH_30"/>
    <property type="match status" value="1"/>
</dbReference>
<reference evidence="4 5" key="1">
    <citation type="submission" date="2018-06" db="EMBL/GenBank/DDBJ databases">
        <authorList>
            <consortium name="Pathogen Informatics"/>
            <person name="Doyle S."/>
        </authorList>
    </citation>
    <scope>NUCLEOTIDE SEQUENCE [LARGE SCALE GENOMIC DNA]</scope>
    <source>
        <strain evidence="4 5">NCTC13184</strain>
    </source>
</reference>
<dbReference type="AlphaFoldDB" id="A0A378WWF1"/>
<evidence type="ECO:0000259" key="3">
    <source>
        <dbReference type="Pfam" id="PF17853"/>
    </source>
</evidence>
<organism evidence="4 5">
    <name type="scientific">Nocardia africana</name>
    <dbReference type="NCBI Taxonomy" id="134964"/>
    <lineage>
        <taxon>Bacteria</taxon>
        <taxon>Bacillati</taxon>
        <taxon>Actinomycetota</taxon>
        <taxon>Actinomycetes</taxon>
        <taxon>Mycobacteriales</taxon>
        <taxon>Nocardiaceae</taxon>
        <taxon>Nocardia</taxon>
    </lineage>
</organism>
<comment type="similarity">
    <text evidence="1">Belongs to the CdaR family.</text>
</comment>
<evidence type="ECO:0000259" key="2">
    <source>
        <dbReference type="Pfam" id="PF13556"/>
    </source>
</evidence>
<dbReference type="EMBL" id="UGRU01000001">
    <property type="protein sequence ID" value="SUA45660.1"/>
    <property type="molecule type" value="Genomic_DNA"/>
</dbReference>
<evidence type="ECO:0000313" key="4">
    <source>
        <dbReference type="EMBL" id="SUA45660.1"/>
    </source>
</evidence>
<feature type="domain" description="CdaR GGDEF-like" evidence="3">
    <location>
        <begin position="298"/>
        <end position="421"/>
    </location>
</feature>
<dbReference type="Gene3D" id="1.10.10.2840">
    <property type="entry name" value="PucR C-terminal helix-turn-helix domain"/>
    <property type="match status" value="1"/>
</dbReference>
<dbReference type="InterPro" id="IPR042070">
    <property type="entry name" value="PucR_C-HTH_sf"/>
</dbReference>
<dbReference type="InterPro" id="IPR025736">
    <property type="entry name" value="PucR_C-HTH_dom"/>
</dbReference>
<dbReference type="InterPro" id="IPR051448">
    <property type="entry name" value="CdaR-like_regulators"/>
</dbReference>
<sequence length="536" mass="58376">MPWREVLFCEHRSDYRRATSRARCDSRAPSHRGRSGLTRHVARVLPCTDVHDLARIEPDSLVVFVSGAIELHDLSTDLAIRLARSAGAAGLVTEASTREPALATKRLADTLAIPVIIAAPVDLDRVSARCDPYVRAPEIHALKMLGETVDRFLTLPTSADEMIDNLRKLLRVPVALVDSEGHLVAGDSKCHSLANAADIRREMSVMRPAPGVFSAERGKFVLLQPIRTDRRAPANLWLAAVTDPLPSRLHRPVLHALGVAALSYAGHLASQATRIERESRHRSMLLAELIDSEQVSASTLEKTSALQWRLGGWHTVAYITGRVDLTEIAGRAMAASLESLVAAEFGSFVVEQSDGYVFWTTTEVQGGRPTDARDSEYLESVRKLMSAVDPKDRWGLCAGIGSTEFGAAGIKRSLSAARKAALVAKGRAGMYPVEHTSTSSAAVLLAGWSSTSSLRESATEILGRLLASDSNRELLRTLRSYLDHESSATNTAEQLGVHRNTVLLRLERIRALLDADLSNPDDRLLLQLAIRSLAPE</sequence>
<dbReference type="PANTHER" id="PTHR33744:SF1">
    <property type="entry name" value="DNA-BINDING TRANSCRIPTIONAL ACTIVATOR ADER"/>
    <property type="match status" value="1"/>
</dbReference>
<evidence type="ECO:0000256" key="1">
    <source>
        <dbReference type="ARBA" id="ARBA00006754"/>
    </source>
</evidence>
<name>A0A378WWF1_9NOCA</name>
<dbReference type="PANTHER" id="PTHR33744">
    <property type="entry name" value="CARBOHYDRATE DIACID REGULATOR"/>
    <property type="match status" value="1"/>
</dbReference>